<dbReference type="Proteomes" id="UP001164539">
    <property type="component" value="Chromosome 9"/>
</dbReference>
<sequence>MGVDYYNILKVSRGATEEDLKKSYKRLAMKWHPDKNPVNKKDAEAKFKQISEAYDVLSDLQKRQIYDLYGEEGLKATEFTTPSFNGGGSYVNSNYGFRYNPRDAEDIFAEFFGGSSGKSRSFYKNGVRGDVVKDSGSVKAAAVECKLVCSLEELYKGARKKMKISRVVPDEFGKPKSVEEILKIDIKPGWKKGTKITFPEKGNQEPGVTPADLIFVVDEKPHPVFKRNGNDLVVNQTISLLEALTGLTINLTTLDGRNLTIPVTDIIKPGREMVIPNEGMPISKDPSKKGKLLIKFDMRFPSRLTGEQKSDLKRVLGGIDL</sequence>
<dbReference type="EMBL" id="CM051402">
    <property type="protein sequence ID" value="KAJ4711241.1"/>
    <property type="molecule type" value="Genomic_DNA"/>
</dbReference>
<reference evidence="1 2" key="1">
    <citation type="journal article" date="2023" name="Science">
        <title>Complex scaffold remodeling in plant triterpene biosynthesis.</title>
        <authorList>
            <person name="De La Pena R."/>
            <person name="Hodgson H."/>
            <person name="Liu J.C."/>
            <person name="Stephenson M.J."/>
            <person name="Martin A.C."/>
            <person name="Owen C."/>
            <person name="Harkess A."/>
            <person name="Leebens-Mack J."/>
            <person name="Jimenez L.E."/>
            <person name="Osbourn A."/>
            <person name="Sattely E.S."/>
        </authorList>
    </citation>
    <scope>NUCLEOTIDE SEQUENCE [LARGE SCALE GENOMIC DNA]</scope>
    <source>
        <strain evidence="2">cv. JPN11</strain>
        <tissue evidence="1">Leaf</tissue>
    </source>
</reference>
<comment type="caution">
    <text evidence="1">The sequence shown here is derived from an EMBL/GenBank/DDBJ whole genome shotgun (WGS) entry which is preliminary data.</text>
</comment>
<evidence type="ECO:0000313" key="1">
    <source>
        <dbReference type="EMBL" id="KAJ4711241.1"/>
    </source>
</evidence>
<organism evidence="1 2">
    <name type="scientific">Melia azedarach</name>
    <name type="common">Chinaberry tree</name>
    <dbReference type="NCBI Taxonomy" id="155640"/>
    <lineage>
        <taxon>Eukaryota</taxon>
        <taxon>Viridiplantae</taxon>
        <taxon>Streptophyta</taxon>
        <taxon>Embryophyta</taxon>
        <taxon>Tracheophyta</taxon>
        <taxon>Spermatophyta</taxon>
        <taxon>Magnoliopsida</taxon>
        <taxon>eudicotyledons</taxon>
        <taxon>Gunneridae</taxon>
        <taxon>Pentapetalae</taxon>
        <taxon>rosids</taxon>
        <taxon>malvids</taxon>
        <taxon>Sapindales</taxon>
        <taxon>Meliaceae</taxon>
        <taxon>Melia</taxon>
    </lineage>
</organism>
<name>A0ACC1XJB2_MELAZ</name>
<keyword evidence="2" id="KW-1185">Reference proteome</keyword>
<evidence type="ECO:0000313" key="2">
    <source>
        <dbReference type="Proteomes" id="UP001164539"/>
    </source>
</evidence>
<proteinExistence type="predicted"/>
<protein>
    <submittedName>
        <fullName evidence="1">DnaJ subfamily B member like</fullName>
    </submittedName>
</protein>
<accession>A0ACC1XJB2</accession>
<gene>
    <name evidence="1" type="ORF">OWV82_017292</name>
</gene>